<evidence type="ECO:0000313" key="4">
    <source>
        <dbReference type="Proteomes" id="UP001428817"/>
    </source>
</evidence>
<dbReference type="InterPro" id="IPR002192">
    <property type="entry name" value="PPDK_AMP/ATP-bd"/>
</dbReference>
<gene>
    <name evidence="3" type="ORF">GCM10023321_47300</name>
</gene>
<evidence type="ECO:0000313" key="3">
    <source>
        <dbReference type="EMBL" id="GAA5162146.1"/>
    </source>
</evidence>
<dbReference type="InterPro" id="IPR013815">
    <property type="entry name" value="ATP_grasp_subdomain_1"/>
</dbReference>
<proteinExistence type="predicted"/>
<dbReference type="EMBL" id="BAABJP010000026">
    <property type="protein sequence ID" value="GAA5162146.1"/>
    <property type="molecule type" value="Genomic_DNA"/>
</dbReference>
<accession>A0ABP9QHT7</accession>
<dbReference type="Pfam" id="PF00391">
    <property type="entry name" value="PEP-utilizers"/>
    <property type="match status" value="1"/>
</dbReference>
<dbReference type="Proteomes" id="UP001428817">
    <property type="component" value="Unassembled WGS sequence"/>
</dbReference>
<dbReference type="SUPFAM" id="SSF52009">
    <property type="entry name" value="Phosphohistidine domain"/>
    <property type="match status" value="1"/>
</dbReference>
<dbReference type="Gene3D" id="3.30.470.20">
    <property type="entry name" value="ATP-grasp fold, B domain"/>
    <property type="match status" value="2"/>
</dbReference>
<dbReference type="PANTHER" id="PTHR43615">
    <property type="entry name" value="PHOSPHOENOLPYRUVATE SYNTHASE-RELATED"/>
    <property type="match status" value="1"/>
</dbReference>
<dbReference type="RefSeq" id="WP_345703076.1">
    <property type="nucleotide sequence ID" value="NZ_BAABJP010000026.1"/>
</dbReference>
<sequence length="824" mass="88934">MTNVIDLADIDPGMLELVGGKAAALGEMIKAGERVPDGFCLTTRAYLDGHVPDEELRAAYRALTTGHGADTGARVAVRSSATAEDLPEASFAGQQDTFLNVEGEAALVEAVRGCWASLHSARAVAYREANNIDQDRVAMAVVVQRMVDPRVAGVLFTADPVTGSRSRMVIDAAPGLGTAIVEGSVVPDHYLWPAERDRAERDRAERGCLGKAQLDELGAVGQCLQARFGAPQDIEWAFDAEGVLWLLQSRPITTLFPQPPETADGEPHVYLEFGHIQGMLRPFTPMGLSVLKLAAAMWMTAMGVPVDPLHGITRIVPIGGRAYADLTDLLRSRWTRARLPQAMEIYGPRVRQVIEHLLDDPRFAPRRGLPFRPATAIKMTLRLTPGALVGITRSVVRPARARARAIQAMHDIAARSTGPGGLATAAERLHYVIHDAQQPIMGREMMTLTWPLMTSLLLSGAPSALLNGVASPGELDLTLGGMPHNITTEMDLALWRLADGARDHRDLLTGTSPEQLAARYRDNTLPDIGLGEFLRTYGRRAAGEIDVGLPRWEEDPTPLFATLANYLRLDDPQQSPEQRFARAAATAETTIAQLAHRARPTRPLRGRLAGVLMRRARTLGGLREIGKFAWLAPLRETRRQLLLIGADLAEAGLLERAEDIMFLDLAETHSAVHHRTDQRALTAQRRASYQRELRRTRIPGALLSDGTDLETLAPTPPAADGVLVGMAASAGTATGKARVIRDPTNAHLEPGEILVAPTTDPGWTPLFMTAAGLVTETGSPAAHGPTVAREYGIPAVICLRDATHLITTGQQITIDGAAGTVQIQ</sequence>
<dbReference type="Gene3D" id="3.50.30.10">
    <property type="entry name" value="Phosphohistidine domain"/>
    <property type="match status" value="1"/>
</dbReference>
<dbReference type="PANTHER" id="PTHR43615:SF1">
    <property type="entry name" value="PPDK_N DOMAIN-CONTAINING PROTEIN"/>
    <property type="match status" value="1"/>
</dbReference>
<dbReference type="InterPro" id="IPR036637">
    <property type="entry name" value="Phosphohistidine_dom_sf"/>
</dbReference>
<dbReference type="SUPFAM" id="SSF56059">
    <property type="entry name" value="Glutathione synthetase ATP-binding domain-like"/>
    <property type="match status" value="1"/>
</dbReference>
<reference evidence="4" key="1">
    <citation type="journal article" date="2019" name="Int. J. Syst. Evol. Microbiol.">
        <title>The Global Catalogue of Microorganisms (GCM) 10K type strain sequencing project: providing services to taxonomists for standard genome sequencing and annotation.</title>
        <authorList>
            <consortium name="The Broad Institute Genomics Platform"/>
            <consortium name="The Broad Institute Genome Sequencing Center for Infectious Disease"/>
            <person name="Wu L."/>
            <person name="Ma J."/>
        </authorList>
    </citation>
    <scope>NUCLEOTIDE SEQUENCE [LARGE SCALE GENOMIC DNA]</scope>
    <source>
        <strain evidence="4">JCM 18303</strain>
    </source>
</reference>
<name>A0ABP9QHT7_9PSEU</name>
<protein>
    <submittedName>
        <fullName evidence="3">Phosphoenolpyruvate synthase</fullName>
    </submittedName>
</protein>
<feature type="domain" description="PEP-utilising enzyme mobile" evidence="1">
    <location>
        <begin position="749"/>
        <end position="819"/>
    </location>
</feature>
<feature type="domain" description="Pyruvate phosphate dikinase AMP/ATP-binding" evidence="2">
    <location>
        <begin position="54"/>
        <end position="201"/>
    </location>
</feature>
<dbReference type="Gene3D" id="3.30.1490.20">
    <property type="entry name" value="ATP-grasp fold, A domain"/>
    <property type="match status" value="2"/>
</dbReference>
<keyword evidence="4" id="KW-1185">Reference proteome</keyword>
<dbReference type="InterPro" id="IPR008279">
    <property type="entry name" value="PEP-util_enz_mobile_dom"/>
</dbReference>
<comment type="caution">
    <text evidence="3">The sequence shown here is derived from an EMBL/GenBank/DDBJ whole genome shotgun (WGS) entry which is preliminary data.</text>
</comment>
<organism evidence="3 4">
    <name type="scientific">Pseudonocardia eucalypti</name>
    <dbReference type="NCBI Taxonomy" id="648755"/>
    <lineage>
        <taxon>Bacteria</taxon>
        <taxon>Bacillati</taxon>
        <taxon>Actinomycetota</taxon>
        <taxon>Actinomycetes</taxon>
        <taxon>Pseudonocardiales</taxon>
        <taxon>Pseudonocardiaceae</taxon>
        <taxon>Pseudonocardia</taxon>
    </lineage>
</organism>
<dbReference type="InterPro" id="IPR051549">
    <property type="entry name" value="PEP_Utilizing_Enz"/>
</dbReference>
<evidence type="ECO:0000259" key="1">
    <source>
        <dbReference type="Pfam" id="PF00391"/>
    </source>
</evidence>
<evidence type="ECO:0000259" key="2">
    <source>
        <dbReference type="Pfam" id="PF01326"/>
    </source>
</evidence>
<dbReference type="Pfam" id="PF01326">
    <property type="entry name" value="PPDK_N"/>
    <property type="match status" value="1"/>
</dbReference>